<sequence>MTSMGHGALGYYLVAGTSTISILLNYATVYIIWKKFWLRYTLAFHEERGENRIVMRQKQGGRNPKRIVQSSEKPKHRAAQCTWANL</sequence>
<name>A0AAV6TTG1_9ARAC</name>
<proteinExistence type="predicted"/>
<comment type="caution">
    <text evidence="2">The sequence shown here is derived from an EMBL/GenBank/DDBJ whole genome shotgun (WGS) entry which is preliminary data.</text>
</comment>
<keyword evidence="1" id="KW-0812">Transmembrane</keyword>
<dbReference type="Proteomes" id="UP000827092">
    <property type="component" value="Unassembled WGS sequence"/>
</dbReference>
<organism evidence="2 3">
    <name type="scientific">Oedothorax gibbosus</name>
    <dbReference type="NCBI Taxonomy" id="931172"/>
    <lineage>
        <taxon>Eukaryota</taxon>
        <taxon>Metazoa</taxon>
        <taxon>Ecdysozoa</taxon>
        <taxon>Arthropoda</taxon>
        <taxon>Chelicerata</taxon>
        <taxon>Arachnida</taxon>
        <taxon>Araneae</taxon>
        <taxon>Araneomorphae</taxon>
        <taxon>Entelegynae</taxon>
        <taxon>Araneoidea</taxon>
        <taxon>Linyphiidae</taxon>
        <taxon>Erigoninae</taxon>
        <taxon>Oedothorax</taxon>
    </lineage>
</organism>
<feature type="transmembrane region" description="Helical" evidence="1">
    <location>
        <begin position="12"/>
        <end position="33"/>
    </location>
</feature>
<gene>
    <name evidence="2" type="ORF">JTE90_025053</name>
</gene>
<accession>A0AAV6TTG1</accession>
<reference evidence="2 3" key="1">
    <citation type="journal article" date="2022" name="Nat. Ecol. Evol.">
        <title>A masculinizing supergene underlies an exaggerated male reproductive morph in a spider.</title>
        <authorList>
            <person name="Hendrickx F."/>
            <person name="De Corte Z."/>
            <person name="Sonet G."/>
            <person name="Van Belleghem S.M."/>
            <person name="Kostlbacher S."/>
            <person name="Vangestel C."/>
        </authorList>
    </citation>
    <scope>NUCLEOTIDE SEQUENCE [LARGE SCALE GENOMIC DNA]</scope>
    <source>
        <strain evidence="2">W744_W776</strain>
    </source>
</reference>
<evidence type="ECO:0000313" key="2">
    <source>
        <dbReference type="EMBL" id="KAG8174710.1"/>
    </source>
</evidence>
<keyword evidence="1" id="KW-0472">Membrane</keyword>
<dbReference type="AlphaFoldDB" id="A0AAV6TTG1"/>
<evidence type="ECO:0000313" key="3">
    <source>
        <dbReference type="Proteomes" id="UP000827092"/>
    </source>
</evidence>
<protein>
    <submittedName>
        <fullName evidence="2">Uncharacterized protein</fullName>
    </submittedName>
</protein>
<keyword evidence="3" id="KW-1185">Reference proteome</keyword>
<dbReference type="EMBL" id="JAFNEN010001164">
    <property type="protein sequence ID" value="KAG8174710.1"/>
    <property type="molecule type" value="Genomic_DNA"/>
</dbReference>
<keyword evidence="1" id="KW-1133">Transmembrane helix</keyword>
<evidence type="ECO:0000256" key="1">
    <source>
        <dbReference type="SAM" id="Phobius"/>
    </source>
</evidence>